<dbReference type="RefSeq" id="XP_003287880.1">
    <property type="nucleotide sequence ID" value="XM_003287832.1"/>
</dbReference>
<dbReference type="VEuPathDB" id="AmoebaDB:DICPUDRAFT_152067"/>
<accession>F0ZKE1</accession>
<dbReference type="InParanoid" id="F0ZKE1"/>
<dbReference type="AlphaFoldDB" id="F0ZKE1"/>
<dbReference type="GeneID" id="10501145"/>
<gene>
    <name evidence="1" type="ORF">DICPUDRAFT_152067</name>
</gene>
<reference evidence="2" key="1">
    <citation type="journal article" date="2011" name="Genome Biol.">
        <title>Comparative genomics of the social amoebae Dictyostelium discoideum and Dictyostelium purpureum.</title>
        <authorList>
            <consortium name="US DOE Joint Genome Institute (JGI-PGF)"/>
            <person name="Sucgang R."/>
            <person name="Kuo A."/>
            <person name="Tian X."/>
            <person name="Salerno W."/>
            <person name="Parikh A."/>
            <person name="Feasley C.L."/>
            <person name="Dalin E."/>
            <person name="Tu H."/>
            <person name="Huang E."/>
            <person name="Barry K."/>
            <person name="Lindquist E."/>
            <person name="Shapiro H."/>
            <person name="Bruce D."/>
            <person name="Schmutz J."/>
            <person name="Salamov A."/>
            <person name="Fey P."/>
            <person name="Gaudet P."/>
            <person name="Anjard C."/>
            <person name="Babu M.M."/>
            <person name="Basu S."/>
            <person name="Bushmanova Y."/>
            <person name="van der Wel H."/>
            <person name="Katoh-Kurasawa M."/>
            <person name="Dinh C."/>
            <person name="Coutinho P.M."/>
            <person name="Saito T."/>
            <person name="Elias M."/>
            <person name="Schaap P."/>
            <person name="Kay R.R."/>
            <person name="Henrissat B."/>
            <person name="Eichinger L."/>
            <person name="Rivero F."/>
            <person name="Putnam N.H."/>
            <person name="West C.M."/>
            <person name="Loomis W.F."/>
            <person name="Chisholm R.L."/>
            <person name="Shaulsky G."/>
            <person name="Strassmann J.E."/>
            <person name="Queller D.C."/>
            <person name="Kuspa A."/>
            <person name="Grigoriev I.V."/>
        </authorList>
    </citation>
    <scope>NUCLEOTIDE SEQUENCE [LARGE SCALE GENOMIC DNA]</scope>
    <source>
        <strain evidence="2">QSDP1</strain>
    </source>
</reference>
<dbReference type="EMBL" id="GL871055">
    <property type="protein sequence ID" value="EGC35577.1"/>
    <property type="molecule type" value="Genomic_DNA"/>
</dbReference>
<sequence length="272" mass="32254">MALFGDFQIETFKNGTNHYIDNFNFVFLFLLSRINDNKTINLKEFKSYLIEKQNTINSVGSLIKAVQEFNIPQTDEELIYYFDIHLVHHYLNENNIQKIEDLLRENFTFSKFQVEENNHGGHIYYEIKDRIISFIFYFSLEKRSIDAFNLYSQIKKIFPQPLSDTPSHKFIFNSEFQTSFRLITTHDLEKEKELLNNYFNLILTEESINLLPVGLKEIIPKIVLSEDASQLEYIIKNFAPIREEYLLLLLEGTDRIKMIEGHFKSKNSMANF</sequence>
<keyword evidence="2" id="KW-1185">Reference proteome</keyword>
<evidence type="ECO:0000313" key="1">
    <source>
        <dbReference type="EMBL" id="EGC35577.1"/>
    </source>
</evidence>
<proteinExistence type="predicted"/>
<name>F0ZKE1_DICPU</name>
<evidence type="ECO:0000313" key="2">
    <source>
        <dbReference type="Proteomes" id="UP000001064"/>
    </source>
</evidence>
<protein>
    <submittedName>
        <fullName evidence="1">Uncharacterized protein</fullName>
    </submittedName>
</protein>
<dbReference type="Proteomes" id="UP000001064">
    <property type="component" value="Unassembled WGS sequence"/>
</dbReference>
<dbReference type="KEGG" id="dpp:DICPUDRAFT_152067"/>
<organism evidence="1 2">
    <name type="scientific">Dictyostelium purpureum</name>
    <name type="common">Slime mold</name>
    <dbReference type="NCBI Taxonomy" id="5786"/>
    <lineage>
        <taxon>Eukaryota</taxon>
        <taxon>Amoebozoa</taxon>
        <taxon>Evosea</taxon>
        <taxon>Eumycetozoa</taxon>
        <taxon>Dictyostelia</taxon>
        <taxon>Dictyosteliales</taxon>
        <taxon>Dictyosteliaceae</taxon>
        <taxon>Dictyostelium</taxon>
    </lineage>
</organism>